<dbReference type="InterPro" id="IPR036397">
    <property type="entry name" value="RNaseH_sf"/>
</dbReference>
<evidence type="ECO:0000313" key="3">
    <source>
        <dbReference type="Proteomes" id="UP001497497"/>
    </source>
</evidence>
<feature type="domain" description="RNase H type-1" evidence="1">
    <location>
        <begin position="1"/>
        <end position="103"/>
    </location>
</feature>
<dbReference type="GO" id="GO:0004523">
    <property type="term" value="F:RNA-DNA hybrid ribonuclease activity"/>
    <property type="evidence" value="ECO:0007669"/>
    <property type="project" value="InterPro"/>
</dbReference>
<dbReference type="Proteomes" id="UP001497497">
    <property type="component" value="Unassembled WGS sequence"/>
</dbReference>
<organism evidence="2 3">
    <name type="scientific">Lymnaea stagnalis</name>
    <name type="common">Great pond snail</name>
    <name type="synonym">Helix stagnalis</name>
    <dbReference type="NCBI Taxonomy" id="6523"/>
    <lineage>
        <taxon>Eukaryota</taxon>
        <taxon>Metazoa</taxon>
        <taxon>Spiralia</taxon>
        <taxon>Lophotrochozoa</taxon>
        <taxon>Mollusca</taxon>
        <taxon>Gastropoda</taxon>
        <taxon>Heterobranchia</taxon>
        <taxon>Euthyneura</taxon>
        <taxon>Panpulmonata</taxon>
        <taxon>Hygrophila</taxon>
        <taxon>Lymnaeoidea</taxon>
        <taxon>Lymnaeidae</taxon>
        <taxon>Lymnaea</taxon>
    </lineage>
</organism>
<reference evidence="2 3" key="1">
    <citation type="submission" date="2024-04" db="EMBL/GenBank/DDBJ databases">
        <authorList>
            <consortium name="Genoscope - CEA"/>
            <person name="William W."/>
        </authorList>
    </citation>
    <scope>NUCLEOTIDE SEQUENCE [LARGE SCALE GENOMIC DNA]</scope>
</reference>
<dbReference type="InterPro" id="IPR012337">
    <property type="entry name" value="RNaseH-like_sf"/>
</dbReference>
<dbReference type="Pfam" id="PF00075">
    <property type="entry name" value="RNase_H"/>
    <property type="match status" value="1"/>
</dbReference>
<dbReference type="AlphaFoldDB" id="A0AAV2IJT4"/>
<sequence>PCGTTASNFDAELISMHMALERVHITLEGTEHAGLDIVVFSDSRSALEILQKRQGTTRLVDIIHNDICRLGELGCKFEIQWIPGHVKISGNEIADTLAKTGAAQPQPEVPMTFLGVKNWLADHFRQKWYRQWADNTTARGVY</sequence>
<feature type="non-terminal residue" evidence="2">
    <location>
        <position position="1"/>
    </location>
</feature>
<name>A0AAV2IJT4_LYMST</name>
<comment type="caution">
    <text evidence="2">The sequence shown here is derived from an EMBL/GenBank/DDBJ whole genome shotgun (WGS) entry which is preliminary data.</text>
</comment>
<dbReference type="CDD" id="cd09276">
    <property type="entry name" value="Rnase_HI_RT_non_LTR"/>
    <property type="match status" value="1"/>
</dbReference>
<dbReference type="SUPFAM" id="SSF53098">
    <property type="entry name" value="Ribonuclease H-like"/>
    <property type="match status" value="1"/>
</dbReference>
<evidence type="ECO:0000259" key="1">
    <source>
        <dbReference type="PROSITE" id="PS50879"/>
    </source>
</evidence>
<dbReference type="InterPro" id="IPR002156">
    <property type="entry name" value="RNaseH_domain"/>
</dbReference>
<dbReference type="PROSITE" id="PS50879">
    <property type="entry name" value="RNASE_H_1"/>
    <property type="match status" value="1"/>
</dbReference>
<evidence type="ECO:0000313" key="2">
    <source>
        <dbReference type="EMBL" id="CAL1545243.1"/>
    </source>
</evidence>
<dbReference type="EMBL" id="CAXITT010000690">
    <property type="protein sequence ID" value="CAL1545243.1"/>
    <property type="molecule type" value="Genomic_DNA"/>
</dbReference>
<protein>
    <recommendedName>
        <fullName evidence="1">RNase H type-1 domain-containing protein</fullName>
    </recommendedName>
</protein>
<gene>
    <name evidence="2" type="ORF">GSLYS_00018726001</name>
</gene>
<dbReference type="Gene3D" id="3.30.420.10">
    <property type="entry name" value="Ribonuclease H-like superfamily/Ribonuclease H"/>
    <property type="match status" value="1"/>
</dbReference>
<proteinExistence type="predicted"/>
<accession>A0AAV2IJT4</accession>
<dbReference type="GO" id="GO:0003676">
    <property type="term" value="F:nucleic acid binding"/>
    <property type="evidence" value="ECO:0007669"/>
    <property type="project" value="InterPro"/>
</dbReference>
<keyword evidence="3" id="KW-1185">Reference proteome</keyword>